<gene>
    <name evidence="3" type="ORF">SDC9_182764</name>
</gene>
<name>A0A645H8A4_9ZZZZ</name>
<proteinExistence type="predicted"/>
<evidence type="ECO:0000256" key="1">
    <source>
        <dbReference type="SAM" id="MobiDB-lite"/>
    </source>
</evidence>
<dbReference type="SMART" id="SM01121">
    <property type="entry name" value="Dak1_2"/>
    <property type="match status" value="1"/>
</dbReference>
<feature type="compositionally biased region" description="Low complexity" evidence="1">
    <location>
        <begin position="178"/>
        <end position="193"/>
    </location>
</feature>
<feature type="domain" description="Fatty acid kinase subunit A-like C-terminal" evidence="2">
    <location>
        <begin position="1"/>
        <end position="166"/>
    </location>
</feature>
<dbReference type="InterPro" id="IPR050270">
    <property type="entry name" value="DegV_domain_contain"/>
</dbReference>
<dbReference type="AlphaFoldDB" id="A0A645H8A4"/>
<feature type="region of interest" description="Disordered" evidence="1">
    <location>
        <begin position="157"/>
        <end position="203"/>
    </location>
</feature>
<dbReference type="InterPro" id="IPR033470">
    <property type="entry name" value="FakA-like_C"/>
</dbReference>
<comment type="caution">
    <text evidence="3">The sequence shown here is derived from an EMBL/GenBank/DDBJ whole genome shotgun (WGS) entry which is preliminary data.</text>
</comment>
<dbReference type="EMBL" id="VSSQ01088736">
    <property type="protein sequence ID" value="MPN35267.1"/>
    <property type="molecule type" value="Genomic_DNA"/>
</dbReference>
<dbReference type="PANTHER" id="PTHR33434:SF4">
    <property type="entry name" value="PHOSPHATASE PROTEIN"/>
    <property type="match status" value="1"/>
</dbReference>
<dbReference type="Pfam" id="PF13684">
    <property type="entry name" value="FakA-like_C"/>
    <property type="match status" value="1"/>
</dbReference>
<sequence length="203" mass="22045">MFVLPNNTNIILAAQQAAELTERNVIVLPTKSVPMGISAALAFDPERSAEENRQAMTEAAESVHTASITFAVRDTVFDDKEIHAGDIMGLIDNKLQVLGHDVREVASELTEMMVADDKSLITIYYGQDVTEDEASELSEAFAKKYDQCDVDLQRGGQLAQMAGSRQAAPATADDDDPPVVGKGRVQQGQQPGRNQEMATIGHW</sequence>
<reference evidence="3" key="1">
    <citation type="submission" date="2019-08" db="EMBL/GenBank/DDBJ databases">
        <authorList>
            <person name="Kucharzyk K."/>
            <person name="Murdoch R.W."/>
            <person name="Higgins S."/>
            <person name="Loffler F."/>
        </authorList>
    </citation>
    <scope>NUCLEOTIDE SEQUENCE</scope>
</reference>
<protein>
    <recommendedName>
        <fullName evidence="2">Fatty acid kinase subunit A-like C-terminal domain-containing protein</fullName>
    </recommendedName>
</protein>
<evidence type="ECO:0000313" key="3">
    <source>
        <dbReference type="EMBL" id="MPN35267.1"/>
    </source>
</evidence>
<organism evidence="3">
    <name type="scientific">bioreactor metagenome</name>
    <dbReference type="NCBI Taxonomy" id="1076179"/>
    <lineage>
        <taxon>unclassified sequences</taxon>
        <taxon>metagenomes</taxon>
        <taxon>ecological metagenomes</taxon>
    </lineage>
</organism>
<accession>A0A645H8A4</accession>
<evidence type="ECO:0000259" key="2">
    <source>
        <dbReference type="SMART" id="SM01121"/>
    </source>
</evidence>
<dbReference type="PANTHER" id="PTHR33434">
    <property type="entry name" value="DEGV DOMAIN-CONTAINING PROTEIN DR_1986-RELATED"/>
    <property type="match status" value="1"/>
</dbReference>